<evidence type="ECO:0000256" key="1">
    <source>
        <dbReference type="ARBA" id="ARBA00022723"/>
    </source>
</evidence>
<dbReference type="FunFam" id="2.10.110.10:FF:000055">
    <property type="entry name" value="Actin binding LIM protein 1"/>
    <property type="match status" value="1"/>
</dbReference>
<reference evidence="8" key="1">
    <citation type="submission" date="2018-10" db="EMBL/GenBank/DDBJ databases">
        <title>Transcriptome assembly of Aceria tosichella (Wheat curl mite) Type 2.</title>
        <authorList>
            <person name="Scully E.D."/>
            <person name="Geib S.M."/>
            <person name="Palmer N.A."/>
            <person name="Gupta A.K."/>
            <person name="Sarath G."/>
            <person name="Tatineni S."/>
        </authorList>
    </citation>
    <scope>NUCLEOTIDE SEQUENCE</scope>
    <source>
        <strain evidence="8">LincolnNE</strain>
    </source>
</reference>
<feature type="compositionally biased region" description="Polar residues" evidence="5">
    <location>
        <begin position="114"/>
        <end position="134"/>
    </location>
</feature>
<dbReference type="GO" id="GO:0030032">
    <property type="term" value="P:lamellipodium assembly"/>
    <property type="evidence" value="ECO:0007669"/>
    <property type="project" value="TreeGrafter"/>
</dbReference>
<feature type="compositionally biased region" description="Low complexity" evidence="5">
    <location>
        <begin position="570"/>
        <end position="582"/>
    </location>
</feature>
<dbReference type="PROSITE" id="PS51089">
    <property type="entry name" value="HP"/>
    <property type="match status" value="1"/>
</dbReference>
<feature type="compositionally biased region" description="Low complexity" evidence="5">
    <location>
        <begin position="163"/>
        <end position="186"/>
    </location>
</feature>
<feature type="compositionally biased region" description="Low complexity" evidence="5">
    <location>
        <begin position="858"/>
        <end position="874"/>
    </location>
</feature>
<feature type="domain" description="LIM zinc-binding" evidence="6">
    <location>
        <begin position="242"/>
        <end position="301"/>
    </location>
</feature>
<dbReference type="FunFam" id="2.10.110.10:FF:000075">
    <property type="entry name" value="Actin-binding lim protein 1"/>
    <property type="match status" value="1"/>
</dbReference>
<proteinExistence type="predicted"/>
<dbReference type="AlphaFoldDB" id="A0A6G1SN31"/>
<evidence type="ECO:0000259" key="7">
    <source>
        <dbReference type="PROSITE" id="PS51089"/>
    </source>
</evidence>
<keyword evidence="2 4" id="KW-0862">Zinc</keyword>
<feature type="region of interest" description="Disordered" evidence="5">
    <location>
        <begin position="793"/>
        <end position="812"/>
    </location>
</feature>
<feature type="region of interest" description="Disordered" evidence="5">
    <location>
        <begin position="851"/>
        <end position="879"/>
    </location>
</feature>
<keyword evidence="1 4" id="KW-0479">Metal-binding</keyword>
<dbReference type="GO" id="GO:0007010">
    <property type="term" value="P:cytoskeleton organization"/>
    <property type="evidence" value="ECO:0007669"/>
    <property type="project" value="InterPro"/>
</dbReference>
<evidence type="ECO:0000256" key="5">
    <source>
        <dbReference type="SAM" id="MobiDB-lite"/>
    </source>
</evidence>
<dbReference type="SUPFAM" id="SSF47050">
    <property type="entry name" value="VHP, Villin headpiece domain"/>
    <property type="match status" value="1"/>
</dbReference>
<accession>A0A6G1SN31</accession>
<dbReference type="GO" id="GO:0051015">
    <property type="term" value="F:actin filament binding"/>
    <property type="evidence" value="ECO:0007669"/>
    <property type="project" value="TreeGrafter"/>
</dbReference>
<feature type="region of interest" description="Disordered" evidence="5">
    <location>
        <begin position="535"/>
        <end position="656"/>
    </location>
</feature>
<dbReference type="Pfam" id="PF02209">
    <property type="entry name" value="VHP"/>
    <property type="match status" value="1"/>
</dbReference>
<feature type="region of interest" description="Disordered" evidence="5">
    <location>
        <begin position="684"/>
        <end position="763"/>
    </location>
</feature>
<dbReference type="InterPro" id="IPR036886">
    <property type="entry name" value="Villin_headpiece_dom_sf"/>
</dbReference>
<feature type="compositionally biased region" description="Low complexity" evidence="5">
    <location>
        <begin position="136"/>
        <end position="150"/>
    </location>
</feature>
<evidence type="ECO:0000259" key="6">
    <source>
        <dbReference type="PROSITE" id="PS50023"/>
    </source>
</evidence>
<dbReference type="InterPro" id="IPR003128">
    <property type="entry name" value="Villin_headpiece"/>
</dbReference>
<dbReference type="Gene3D" id="1.10.950.10">
    <property type="entry name" value="Villin headpiece domain"/>
    <property type="match status" value="1"/>
</dbReference>
<feature type="compositionally biased region" description="Polar residues" evidence="5">
    <location>
        <begin position="187"/>
        <end position="203"/>
    </location>
</feature>
<dbReference type="PROSITE" id="PS00478">
    <property type="entry name" value="LIM_DOMAIN_1"/>
    <property type="match status" value="2"/>
</dbReference>
<organism evidence="8">
    <name type="scientific">Aceria tosichella</name>
    <name type="common">wheat curl mite</name>
    <dbReference type="NCBI Taxonomy" id="561515"/>
    <lineage>
        <taxon>Eukaryota</taxon>
        <taxon>Metazoa</taxon>
        <taxon>Ecdysozoa</taxon>
        <taxon>Arthropoda</taxon>
        <taxon>Chelicerata</taxon>
        <taxon>Arachnida</taxon>
        <taxon>Acari</taxon>
        <taxon>Acariformes</taxon>
        <taxon>Trombidiformes</taxon>
        <taxon>Prostigmata</taxon>
        <taxon>Eupodina</taxon>
        <taxon>Eriophyoidea</taxon>
        <taxon>Eriophyidae</taxon>
        <taxon>Eriophyinae</taxon>
        <taxon>Aceriini</taxon>
        <taxon>Aceria</taxon>
    </lineage>
</organism>
<dbReference type="GO" id="GO:0015629">
    <property type="term" value="C:actin cytoskeleton"/>
    <property type="evidence" value="ECO:0007669"/>
    <property type="project" value="TreeGrafter"/>
</dbReference>
<dbReference type="PANTHER" id="PTHR24213">
    <property type="entry name" value="ACTIN-BINDING LIM PROTEIN"/>
    <property type="match status" value="1"/>
</dbReference>
<feature type="compositionally biased region" description="Polar residues" evidence="5">
    <location>
        <begin position="793"/>
        <end position="806"/>
    </location>
</feature>
<sequence>MVSSKKVHCAYCQKKCSGNVLRYQDQYYHKQCFELEQSDSLAASAAAAASQQPDRGAHVAPGETGVSGSSAPPELQSGSADESTNNATKSTTLRQKLLHSSSSKTTRTFTTHSQANLNSPQANINNQNGQQRIETGSLGQRSSSSSRQNLPAVSSSSSAYHLMSQSSDQSSRMSPSNPAAAASSSRIKSQTIDSRAQTPVRQNGASGTGTSSARAATLPHSVSSPSNGFRLESDSSRQQRPTICAGCRERINDGQALIALDLHWHVWCFKCAQCKTPLHGEYVAKDNKAYCERDYQKLFGITCVYCKRYITGKVLQAGEAHHFHPSCARCSKCGDPFVPGEEMYLQGEVTWHPRCGPGPSGAESSLGLEPASGADPRAQMRPSRAHSPSLSSRSRSRSASPFSYMSRQYGRASPAYAASEAVGDLSRVYTISYLNADPNQGYLRRPIEPYPPKSPQFSRPTSLSRLGGAASGAVSDRSRCSSRSQYGYSAGPGGRERSVPRGMYSVLSSMRSGSSSRARSPSMLNEEAIQLAAYPGAQKPSPDSVPKIERDDFPAPPFPYPDRHHHHHSQSQQQQQQQQKQGGQSGQRPTETTINGTAEAASVETHSKKLQSGAGQTQERASRPRSREIAVELDNDELDEQDDSSAELDPQFRKEEEELSKIANGIGKIFLQTLKEREKLRAWKRANLDPRNASRTPSATRELPSRMRYDNPTNASPSRDMDRPRPWEEEETVYQTGGEQSPTRTRSSLGRPAGGGGASSALSSSYGYKVVQSNRSTPRPGYGLTSGPYASNGLMSSAGSNQNNELSFAEQQRVAQARAADLLGRAGAGGTITANTTTNHLLHSDLGAISHHQKTTGHHQTSQQQQQNYHTSGGSTRSLASAAHFRRSMPNVANLHHLHQEGPPKLYPYHLLATSNYRLPPDVDRCHLERHLSNEEFQYIFHCDRLDFYRLPEWKRNELKRRARLF</sequence>
<dbReference type="EMBL" id="GGYP01006529">
    <property type="protein sequence ID" value="MDE51300.1"/>
    <property type="molecule type" value="Transcribed_RNA"/>
</dbReference>
<gene>
    <name evidence="8" type="primary">ABLIM1</name>
    <name evidence="8" type="ORF">g.13385</name>
</gene>
<dbReference type="PANTHER" id="PTHR24213:SF9">
    <property type="entry name" value="UNCOORDINATED 115A, ISOFORM B-RELATED"/>
    <property type="match status" value="1"/>
</dbReference>
<evidence type="ECO:0000313" key="8">
    <source>
        <dbReference type="EMBL" id="MDE51300.1"/>
    </source>
</evidence>
<feature type="compositionally biased region" description="Low complexity" evidence="5">
    <location>
        <begin position="381"/>
        <end position="402"/>
    </location>
</feature>
<dbReference type="CDD" id="cd09329">
    <property type="entry name" value="LIM3_abLIM"/>
    <property type="match status" value="1"/>
</dbReference>
<dbReference type="GO" id="GO:0046872">
    <property type="term" value="F:metal ion binding"/>
    <property type="evidence" value="ECO:0007669"/>
    <property type="project" value="UniProtKB-KW"/>
</dbReference>
<dbReference type="SUPFAM" id="SSF57716">
    <property type="entry name" value="Glucocorticoid receptor-like (DNA-binding domain)"/>
    <property type="match status" value="3"/>
</dbReference>
<feature type="compositionally biased region" description="Acidic residues" evidence="5">
    <location>
        <begin position="631"/>
        <end position="646"/>
    </location>
</feature>
<name>A0A6G1SN31_9ACAR</name>
<dbReference type="SMART" id="SM00153">
    <property type="entry name" value="VHP"/>
    <property type="match status" value="1"/>
</dbReference>
<protein>
    <submittedName>
        <fullName evidence="8">Actin-binding LIM protein 1</fullName>
    </submittedName>
</protein>
<feature type="compositionally biased region" description="Basic and acidic residues" evidence="5">
    <location>
        <begin position="620"/>
        <end position="630"/>
    </location>
</feature>
<evidence type="ECO:0000256" key="3">
    <source>
        <dbReference type="ARBA" id="ARBA00023038"/>
    </source>
</evidence>
<feature type="compositionally biased region" description="Low complexity" evidence="5">
    <location>
        <begin position="204"/>
        <end position="217"/>
    </location>
</feature>
<feature type="region of interest" description="Disordered" evidence="5">
    <location>
        <begin position="44"/>
        <end position="235"/>
    </location>
</feature>
<feature type="region of interest" description="Disordered" evidence="5">
    <location>
        <begin position="359"/>
        <end position="402"/>
    </location>
</feature>
<dbReference type="InterPro" id="IPR001781">
    <property type="entry name" value="Znf_LIM"/>
</dbReference>
<keyword evidence="3 4" id="KW-0440">LIM domain</keyword>
<evidence type="ECO:0000256" key="4">
    <source>
        <dbReference type="PROSITE-ProRule" id="PRU00125"/>
    </source>
</evidence>
<dbReference type="Pfam" id="PF00412">
    <property type="entry name" value="LIM"/>
    <property type="match status" value="2"/>
</dbReference>
<dbReference type="Gene3D" id="2.10.110.10">
    <property type="entry name" value="Cysteine Rich Protein"/>
    <property type="match status" value="2"/>
</dbReference>
<evidence type="ECO:0000256" key="2">
    <source>
        <dbReference type="ARBA" id="ARBA00022833"/>
    </source>
</evidence>
<feature type="compositionally biased region" description="Polar residues" evidence="5">
    <location>
        <begin position="733"/>
        <end position="745"/>
    </location>
</feature>
<feature type="compositionally biased region" description="Low complexity" evidence="5">
    <location>
        <begin position="100"/>
        <end position="113"/>
    </location>
</feature>
<feature type="domain" description="HP" evidence="7">
    <location>
        <begin position="901"/>
        <end position="966"/>
    </location>
</feature>
<dbReference type="InterPro" id="IPR051618">
    <property type="entry name" value="Actin-binding_LIM"/>
</dbReference>
<dbReference type="PROSITE" id="PS50023">
    <property type="entry name" value="LIM_DOMAIN_2"/>
    <property type="match status" value="1"/>
</dbReference>
<dbReference type="CDD" id="cd09330">
    <property type="entry name" value="LIM4_abLIM"/>
    <property type="match status" value="1"/>
</dbReference>
<feature type="compositionally biased region" description="Polar residues" evidence="5">
    <location>
        <begin position="455"/>
        <end position="464"/>
    </location>
</feature>
<feature type="region of interest" description="Disordered" evidence="5">
    <location>
        <begin position="440"/>
        <end position="500"/>
    </location>
</feature>
<feature type="compositionally biased region" description="Polar residues" evidence="5">
    <location>
        <begin position="66"/>
        <end position="94"/>
    </location>
</feature>
<dbReference type="SMART" id="SM00132">
    <property type="entry name" value="LIM"/>
    <property type="match status" value="2"/>
</dbReference>